<evidence type="ECO:0000256" key="1">
    <source>
        <dbReference type="ARBA" id="ARBA00007689"/>
    </source>
</evidence>
<dbReference type="Gene3D" id="3.30.70.1060">
    <property type="entry name" value="Dimeric alpha+beta barrel"/>
    <property type="match status" value="1"/>
</dbReference>
<reference evidence="3" key="2">
    <citation type="submission" date="2016-07" db="EMBL/GenBank/DDBJ databases">
        <authorList>
            <person name="Kauffman K."/>
            <person name="Arevalo P."/>
            <person name="Polz M.F."/>
        </authorList>
    </citation>
    <scope>NUCLEOTIDE SEQUENCE</scope>
    <source>
        <strain evidence="3">10N.261.52.F7</strain>
    </source>
</reference>
<accession>A0AB36XKK7</accession>
<dbReference type="Pfam" id="PF03795">
    <property type="entry name" value="YCII"/>
    <property type="match status" value="1"/>
</dbReference>
<evidence type="ECO:0000259" key="2">
    <source>
        <dbReference type="Pfam" id="PF03795"/>
    </source>
</evidence>
<proteinExistence type="inferred from homology"/>
<comment type="similarity">
    <text evidence="1">Belongs to the YciI family.</text>
</comment>
<organism evidence="3">
    <name type="scientific">Vibrio lentus</name>
    <dbReference type="NCBI Taxonomy" id="136468"/>
    <lineage>
        <taxon>Bacteria</taxon>
        <taxon>Pseudomonadati</taxon>
        <taxon>Pseudomonadota</taxon>
        <taxon>Gammaproteobacteria</taxon>
        <taxon>Vibrionales</taxon>
        <taxon>Vibrionaceae</taxon>
        <taxon>Vibrio</taxon>
    </lineage>
</organism>
<gene>
    <name evidence="3" type="ORF">BCT99_22655</name>
</gene>
<dbReference type="InterPro" id="IPR011008">
    <property type="entry name" value="Dimeric_a/b-barrel"/>
</dbReference>
<comment type="caution">
    <text evidence="3">The sequence shown here is derived from an EMBL/GenBank/DDBJ whole genome shotgun (WGS) entry which is preliminary data.</text>
</comment>
<dbReference type="PANTHER" id="PTHR37828">
    <property type="entry name" value="GSR2449 PROTEIN"/>
    <property type="match status" value="1"/>
</dbReference>
<sequence>MFLINMTFVKELSEVDLFTIEHREYMAKQYEKGNMLFGGRKVPREGGIIVSKHDTLDDLMQVLENDPFIINKVATFDVVEFEPIMRAEQLQGLI</sequence>
<evidence type="ECO:0000313" key="3">
    <source>
        <dbReference type="EMBL" id="PMK45924.1"/>
    </source>
</evidence>
<dbReference type="AlphaFoldDB" id="A0AB36XKK7"/>
<reference key="1">
    <citation type="submission" date="2016-07" db="EMBL/GenBank/DDBJ databases">
        <title>Nontailed viruses are major unrecognized killers of bacteria in the ocean.</title>
        <authorList>
            <person name="Kauffman K."/>
            <person name="Hussain F."/>
            <person name="Yang J."/>
            <person name="Arevalo P."/>
            <person name="Brown J."/>
            <person name="Cutler M."/>
            <person name="Kelly L."/>
            <person name="Polz M.F."/>
        </authorList>
    </citation>
    <scope>NUCLEOTIDE SEQUENCE [LARGE SCALE GENOMIC DNA]</scope>
    <source>
        <strain>10N.261.52.F7</strain>
    </source>
</reference>
<dbReference type="SUPFAM" id="SSF54909">
    <property type="entry name" value="Dimeric alpha+beta barrel"/>
    <property type="match status" value="1"/>
</dbReference>
<protein>
    <recommendedName>
        <fullName evidence="2">YCII-related domain-containing protein</fullName>
    </recommendedName>
</protein>
<reference evidence="3" key="3">
    <citation type="journal article" date="2018" name="Nature">
        <title>A major lineage of non-tailed dsDNA viruses as unrecognized killers of marine bacteria.</title>
        <authorList>
            <person name="Kauffman K.M."/>
            <person name="Hussain F.A."/>
            <person name="Yang J."/>
            <person name="Arevalo P."/>
            <person name="Brown J.M."/>
            <person name="Chang W.K."/>
            <person name="VanInsberghe D."/>
            <person name="Elsherbini J."/>
            <person name="Sharma R.S."/>
            <person name="Cutler M.B."/>
            <person name="Kelly L."/>
            <person name="Polz M.F."/>
        </authorList>
    </citation>
    <scope>NUCLEOTIDE SEQUENCE</scope>
    <source>
        <strain evidence="3">10N.261.52.F7</strain>
    </source>
</reference>
<dbReference type="InterPro" id="IPR005545">
    <property type="entry name" value="YCII"/>
</dbReference>
<dbReference type="PANTHER" id="PTHR37828:SF1">
    <property type="entry name" value="YCII-RELATED DOMAIN-CONTAINING PROTEIN"/>
    <property type="match status" value="1"/>
</dbReference>
<dbReference type="RefSeq" id="WP_102280384.1">
    <property type="nucleotide sequence ID" value="NZ_JAJGZN020000001.1"/>
</dbReference>
<dbReference type="EMBL" id="MCXM01000018">
    <property type="protein sequence ID" value="PMK45924.1"/>
    <property type="molecule type" value="Genomic_DNA"/>
</dbReference>
<name>A0AB36XKK7_9VIBR</name>
<feature type="domain" description="YCII-related" evidence="2">
    <location>
        <begin position="14"/>
        <end position="81"/>
    </location>
</feature>